<name>A0A853CIM5_9ACTN</name>
<dbReference type="Proteomes" id="UP000541969">
    <property type="component" value="Unassembled WGS sequence"/>
</dbReference>
<feature type="transmembrane region" description="Helical" evidence="1">
    <location>
        <begin position="70"/>
        <end position="88"/>
    </location>
</feature>
<feature type="transmembrane region" description="Helical" evidence="1">
    <location>
        <begin position="275"/>
        <end position="294"/>
    </location>
</feature>
<comment type="caution">
    <text evidence="2">The sequence shown here is derived from an EMBL/GenBank/DDBJ whole genome shotgun (WGS) entry which is preliminary data.</text>
</comment>
<keyword evidence="1" id="KW-0812">Transmembrane</keyword>
<gene>
    <name evidence="2" type="ORF">GGQ55_002690</name>
</gene>
<evidence type="ECO:0000256" key="1">
    <source>
        <dbReference type="SAM" id="Phobius"/>
    </source>
</evidence>
<feature type="transmembrane region" description="Helical" evidence="1">
    <location>
        <begin position="100"/>
        <end position="121"/>
    </location>
</feature>
<feature type="transmembrane region" description="Helical" evidence="1">
    <location>
        <begin position="217"/>
        <end position="237"/>
    </location>
</feature>
<keyword evidence="3" id="KW-1185">Reference proteome</keyword>
<organism evidence="2 3">
    <name type="scientific">Petropleomorpha daqingensis</name>
    <dbReference type="NCBI Taxonomy" id="2026353"/>
    <lineage>
        <taxon>Bacteria</taxon>
        <taxon>Bacillati</taxon>
        <taxon>Actinomycetota</taxon>
        <taxon>Actinomycetes</taxon>
        <taxon>Geodermatophilales</taxon>
        <taxon>Geodermatophilaceae</taxon>
        <taxon>Petropleomorpha</taxon>
    </lineage>
</organism>
<keyword evidence="1" id="KW-1133">Transmembrane helix</keyword>
<dbReference type="RefSeq" id="WP_179717508.1">
    <property type="nucleotide sequence ID" value="NZ_JACBZT010000001.1"/>
</dbReference>
<dbReference type="AlphaFoldDB" id="A0A853CIM5"/>
<feature type="transmembrane region" description="Helical" evidence="1">
    <location>
        <begin position="249"/>
        <end position="269"/>
    </location>
</feature>
<evidence type="ECO:0000313" key="2">
    <source>
        <dbReference type="EMBL" id="NYJ06412.1"/>
    </source>
</evidence>
<keyword evidence="1" id="KW-0472">Membrane</keyword>
<reference evidence="2 3" key="1">
    <citation type="submission" date="2020-07" db="EMBL/GenBank/DDBJ databases">
        <title>Sequencing the genomes of 1000 actinobacteria strains.</title>
        <authorList>
            <person name="Klenk H.-P."/>
        </authorList>
    </citation>
    <scope>NUCLEOTIDE SEQUENCE [LARGE SCALE GENOMIC DNA]</scope>
    <source>
        <strain evidence="2 3">DSM 104001</strain>
    </source>
</reference>
<feature type="transmembrane region" description="Helical" evidence="1">
    <location>
        <begin position="37"/>
        <end position="58"/>
    </location>
</feature>
<dbReference type="EMBL" id="JACBZT010000001">
    <property type="protein sequence ID" value="NYJ06412.1"/>
    <property type="molecule type" value="Genomic_DNA"/>
</dbReference>
<feature type="transmembrane region" description="Helical" evidence="1">
    <location>
        <begin position="175"/>
        <end position="197"/>
    </location>
</feature>
<accession>A0A853CIM5</accession>
<protein>
    <submittedName>
        <fullName evidence="2">Uncharacterized protein</fullName>
    </submittedName>
</protein>
<feature type="transmembrane region" description="Helical" evidence="1">
    <location>
        <begin position="136"/>
        <end position="154"/>
    </location>
</feature>
<evidence type="ECO:0000313" key="3">
    <source>
        <dbReference type="Proteomes" id="UP000541969"/>
    </source>
</evidence>
<proteinExistence type="predicted"/>
<sequence>MTQDTRRSGEMVICAEMPAGPAAGFRDDRIRPGTRRLLRAFATLTALASFSLLVLGHTERFWPWQIKSPATVGFLGAAYAAGCLLSVLSLRQRSWTKVRVAVATVTVFSFLTLIATIVHAHRLHLHDADPLARGAAWFWIAVYVAVPLIGVVVIGRQEEGRARRDVVLRPLPTGLRISLAGQGIVLFTAGAILFLGGLTWHHGMSTIGIWPWQLTPLSAEVLGAWLVAFGVGAGLVLAERDLARLRVPAIAYTAFGGFQLAALLANGSLMSAARWGYALVYAVVLLTGAYGWWLTSPRRGAWRFV</sequence>